<protein>
    <submittedName>
        <fullName evidence="4">DEAD/DEAH box helicase</fullName>
    </submittedName>
</protein>
<dbReference type="CDD" id="cd18012">
    <property type="entry name" value="DEXQc_arch_SWI2_SNF2"/>
    <property type="match status" value="1"/>
</dbReference>
<dbReference type="PROSITE" id="PS51192">
    <property type="entry name" value="HELICASE_ATP_BIND_1"/>
    <property type="match status" value="1"/>
</dbReference>
<organism evidence="4 5">
    <name type="scientific">Saccharopolyspora halophila</name>
    <dbReference type="NCBI Taxonomy" id="405551"/>
    <lineage>
        <taxon>Bacteria</taxon>
        <taxon>Bacillati</taxon>
        <taxon>Actinomycetota</taxon>
        <taxon>Actinomycetes</taxon>
        <taxon>Pseudonocardiales</taxon>
        <taxon>Pseudonocardiaceae</taxon>
        <taxon>Saccharopolyspora</taxon>
    </lineage>
</organism>
<dbReference type="Pfam" id="PF00271">
    <property type="entry name" value="Helicase_C"/>
    <property type="match status" value="1"/>
</dbReference>
<comment type="caution">
    <text evidence="4">The sequence shown here is derived from an EMBL/GenBank/DDBJ whole genome shotgun (WGS) entry which is preliminary data.</text>
</comment>
<dbReference type="Gene3D" id="3.40.50.300">
    <property type="entry name" value="P-loop containing nucleotide triphosphate hydrolases"/>
    <property type="match status" value="1"/>
</dbReference>
<dbReference type="InterPro" id="IPR001650">
    <property type="entry name" value="Helicase_C-like"/>
</dbReference>
<dbReference type="InterPro" id="IPR022138">
    <property type="entry name" value="DUF3670"/>
</dbReference>
<sequence length="995" mass="108138">MWVVHALCGSNGRILMWAEDSELPGRVSGRAPSGPVTHPFAVRADRLREQLPIGASEEPVVELHLPSYPSAPVGSPELVRDPLTAGAKPRGKLRLGRWFVPSVSCDAAALRELLDAVPAGCRLGSDARFVLEVAGFAEQLVDSGRVLPGLIREDDRLAARWCAALSGADVARFGALRAGMPPALRARGGAAPEDVLRELLDVLVDGRARERLGGTKLGTGRSAAASWLDALSGEPHLDDTPKLRALGARIEDWRAGIARRNPVRTCFRLHAPEDDEQDWIVEFLLQAVEDPSVLVSAQDVWSGTSHVLRRWVSQPQELLLADLGRAARIVPELERALRDRQPTELVLDTEGAYEFLTSAGQLDNAGFGVLLPSWWGHAPKLGLKLNASSTSTAGVVSKDSAVNMGTLVDYRWDLALGDEELTEAELEELAAAKVPLVRLRGRWVQVDHKRLNAGLRMLSESGSGQMTAAEVLQQAGESGQDGSQPLPVVGVNARGWLGDLLSGDTEQHLEPVDPPDGFGAQLRPYQRRGLAWLAFLDRLGLGGCLADDMGLGKTVQLLALEALARDGVARPPTLLVCPMSVAGNWQREAERFAPWLKVHVHHGGDRLGGGDLEGEAGCHDLVITTYSLAARDRAVLRQIRWDRLVLDEAQHVKNSSSKTAGAVREISARQRIGLTGTPVENRLAELWSVMDFANPGILGSLSRFRARYAVPIERDQDSAAAAKLRQVTGPFILRRTKTDPTVIGDLPDKIELKQLCNLTGEQASLYQAVVDDMLQRVEDSEGMERKGLVLATMSKLKQVCNHPAQFLDDGTALAGRSGKLQRLEEILDGVLADGEKALVFTQFAGFGGRLVPHLSARFDTEVLFLHGGTAKSARDAMVRRFQDPDGPGIFLLSLKAGGTGLNLTAANHVIHLDRWWNPAVEDQATDRAFRIGQRKDVQVRKLSCIGTLEDRIDQMIEEKKALAQLVVSSGENWLTELSTNELRDLVTLDREAVGE</sequence>
<accession>A0ABP5TBB0</accession>
<dbReference type="PANTHER" id="PTHR10799">
    <property type="entry name" value="SNF2/RAD54 HELICASE FAMILY"/>
    <property type="match status" value="1"/>
</dbReference>
<dbReference type="Proteomes" id="UP001501218">
    <property type="component" value="Unassembled WGS sequence"/>
</dbReference>
<dbReference type="EMBL" id="BAAARA010000008">
    <property type="protein sequence ID" value="GAA2348970.1"/>
    <property type="molecule type" value="Genomic_DNA"/>
</dbReference>
<dbReference type="GO" id="GO:0004386">
    <property type="term" value="F:helicase activity"/>
    <property type="evidence" value="ECO:0007669"/>
    <property type="project" value="UniProtKB-KW"/>
</dbReference>
<evidence type="ECO:0000259" key="3">
    <source>
        <dbReference type="PROSITE" id="PS51194"/>
    </source>
</evidence>
<dbReference type="SMART" id="SM00490">
    <property type="entry name" value="HELICc"/>
    <property type="match status" value="1"/>
</dbReference>
<dbReference type="SMART" id="SM00487">
    <property type="entry name" value="DEXDc"/>
    <property type="match status" value="1"/>
</dbReference>
<evidence type="ECO:0000256" key="1">
    <source>
        <dbReference type="ARBA" id="ARBA00022801"/>
    </source>
</evidence>
<dbReference type="PROSITE" id="PS51194">
    <property type="entry name" value="HELICASE_CTER"/>
    <property type="match status" value="1"/>
</dbReference>
<keyword evidence="5" id="KW-1185">Reference proteome</keyword>
<proteinExistence type="predicted"/>
<dbReference type="Gene3D" id="3.40.50.10810">
    <property type="entry name" value="Tandem AAA-ATPase domain"/>
    <property type="match status" value="1"/>
</dbReference>
<keyword evidence="4" id="KW-0067">ATP-binding</keyword>
<dbReference type="InterPro" id="IPR014001">
    <property type="entry name" value="Helicase_ATP-bd"/>
</dbReference>
<dbReference type="Pfam" id="PF00176">
    <property type="entry name" value="SNF2-rel_dom"/>
    <property type="match status" value="1"/>
</dbReference>
<feature type="domain" description="Helicase ATP-binding" evidence="2">
    <location>
        <begin position="534"/>
        <end position="696"/>
    </location>
</feature>
<evidence type="ECO:0000313" key="4">
    <source>
        <dbReference type="EMBL" id="GAA2348970.1"/>
    </source>
</evidence>
<dbReference type="InterPro" id="IPR038718">
    <property type="entry name" value="SNF2-like_sf"/>
</dbReference>
<dbReference type="InterPro" id="IPR027417">
    <property type="entry name" value="P-loop_NTPase"/>
</dbReference>
<name>A0ABP5TBB0_9PSEU</name>
<dbReference type="Pfam" id="PF12419">
    <property type="entry name" value="DUF3670"/>
    <property type="match status" value="1"/>
</dbReference>
<gene>
    <name evidence="4" type="ORF">GCM10009854_28180</name>
</gene>
<keyword evidence="4" id="KW-0547">Nucleotide-binding</keyword>
<evidence type="ECO:0000313" key="5">
    <source>
        <dbReference type="Proteomes" id="UP001501218"/>
    </source>
</evidence>
<evidence type="ECO:0000259" key="2">
    <source>
        <dbReference type="PROSITE" id="PS51192"/>
    </source>
</evidence>
<dbReference type="InterPro" id="IPR049730">
    <property type="entry name" value="SNF2/RAD54-like_C"/>
</dbReference>
<dbReference type="InterPro" id="IPR000330">
    <property type="entry name" value="SNF2_N"/>
</dbReference>
<dbReference type="RefSeq" id="WP_344131458.1">
    <property type="nucleotide sequence ID" value="NZ_BAAARA010000008.1"/>
</dbReference>
<dbReference type="SUPFAM" id="SSF52540">
    <property type="entry name" value="P-loop containing nucleoside triphosphate hydrolases"/>
    <property type="match status" value="2"/>
</dbReference>
<feature type="domain" description="Helicase C-terminal" evidence="3">
    <location>
        <begin position="822"/>
        <end position="978"/>
    </location>
</feature>
<keyword evidence="4" id="KW-0347">Helicase</keyword>
<keyword evidence="1" id="KW-0378">Hydrolase</keyword>
<reference evidence="5" key="1">
    <citation type="journal article" date="2019" name="Int. J. Syst. Evol. Microbiol.">
        <title>The Global Catalogue of Microorganisms (GCM) 10K type strain sequencing project: providing services to taxonomists for standard genome sequencing and annotation.</title>
        <authorList>
            <consortium name="The Broad Institute Genomics Platform"/>
            <consortium name="The Broad Institute Genome Sequencing Center for Infectious Disease"/>
            <person name="Wu L."/>
            <person name="Ma J."/>
        </authorList>
    </citation>
    <scope>NUCLEOTIDE SEQUENCE [LARGE SCALE GENOMIC DNA]</scope>
    <source>
        <strain evidence="5">JCM 16221</strain>
    </source>
</reference>
<dbReference type="CDD" id="cd18793">
    <property type="entry name" value="SF2_C_SNF"/>
    <property type="match status" value="1"/>
</dbReference>